<reference evidence="2" key="1">
    <citation type="journal article" date="2021" name="Nat. Commun.">
        <title>Genetic determinants of endophytism in the Arabidopsis root mycobiome.</title>
        <authorList>
            <person name="Mesny F."/>
            <person name="Miyauchi S."/>
            <person name="Thiergart T."/>
            <person name="Pickel B."/>
            <person name="Atanasova L."/>
            <person name="Karlsson M."/>
            <person name="Huettel B."/>
            <person name="Barry K.W."/>
            <person name="Haridas S."/>
            <person name="Chen C."/>
            <person name="Bauer D."/>
            <person name="Andreopoulos W."/>
            <person name="Pangilinan J."/>
            <person name="LaButti K."/>
            <person name="Riley R."/>
            <person name="Lipzen A."/>
            <person name="Clum A."/>
            <person name="Drula E."/>
            <person name="Henrissat B."/>
            <person name="Kohler A."/>
            <person name="Grigoriev I.V."/>
            <person name="Martin F.M."/>
            <person name="Hacquard S."/>
        </authorList>
    </citation>
    <scope>NUCLEOTIDE SEQUENCE</scope>
    <source>
        <strain evidence="2">FSSC 5 MPI-SDFR-AT-0091</strain>
    </source>
</reference>
<feature type="region of interest" description="Disordered" evidence="1">
    <location>
        <begin position="1"/>
        <end position="66"/>
    </location>
</feature>
<comment type="caution">
    <text evidence="2">The sequence shown here is derived from an EMBL/GenBank/DDBJ whole genome shotgun (WGS) entry which is preliminary data.</text>
</comment>
<evidence type="ECO:0000313" key="2">
    <source>
        <dbReference type="EMBL" id="KAH7235125.1"/>
    </source>
</evidence>
<feature type="compositionally biased region" description="Polar residues" evidence="1">
    <location>
        <begin position="15"/>
        <end position="30"/>
    </location>
</feature>
<proteinExistence type="predicted"/>
<organism evidence="2 3">
    <name type="scientific">Fusarium solani</name>
    <name type="common">Filamentous fungus</name>
    <dbReference type="NCBI Taxonomy" id="169388"/>
    <lineage>
        <taxon>Eukaryota</taxon>
        <taxon>Fungi</taxon>
        <taxon>Dikarya</taxon>
        <taxon>Ascomycota</taxon>
        <taxon>Pezizomycotina</taxon>
        <taxon>Sordariomycetes</taxon>
        <taxon>Hypocreomycetidae</taxon>
        <taxon>Hypocreales</taxon>
        <taxon>Nectriaceae</taxon>
        <taxon>Fusarium</taxon>
        <taxon>Fusarium solani species complex</taxon>
    </lineage>
</organism>
<feature type="compositionally biased region" description="Low complexity" evidence="1">
    <location>
        <begin position="144"/>
        <end position="153"/>
    </location>
</feature>
<evidence type="ECO:0000256" key="1">
    <source>
        <dbReference type="SAM" id="MobiDB-lite"/>
    </source>
</evidence>
<name>A0A9P9JWG9_FUSSL</name>
<protein>
    <submittedName>
        <fullName evidence="2">Uncharacterized protein</fullName>
    </submittedName>
</protein>
<keyword evidence="3" id="KW-1185">Reference proteome</keyword>
<dbReference type="AlphaFoldDB" id="A0A9P9JWG9"/>
<feature type="region of interest" description="Disordered" evidence="1">
    <location>
        <begin position="144"/>
        <end position="165"/>
    </location>
</feature>
<dbReference type="Proteomes" id="UP000736672">
    <property type="component" value="Unassembled WGS sequence"/>
</dbReference>
<sequence length="526" mass="59667">MSQDCQRPTVGDGDGTQQADPHWSTLSEPSPQDGDGSPRQPCRRSDPASPVEYPLSKSSSPEFDGSYDTDSYCHELTLPLRISPAPSEPYMLRLCIHPDFIPVPDGMVHLARDSAFVSHTTSLHEPALVHINYELVDLWANAQRSTSPSSRSSPEPPPEGAMEHLPNPVDQIPHLDWPVFACLIALFAILIASFASQGHPAWVLTSSTNQTAEYLVWQPIHMLYRDYEEPLLPLIMPVEHVDNPLLPLEPYRLIAALNYELDEVSYQVAAWEGSSLPGPENDLIDRINHCLRRFEVLQFFYRDLFRVTSILVKAQSAVTLARAINQATSDHQMRRSIKAFWQLEEGWNRHALDSLWPIKRQLRAIRNETECIFAEVDQALRPHIDGRWASWTRDAIDAIDFSREHILPLLEWTAKVLDRAITKLSSLDSRLSLQASYWKNMTGSPDILQKITCHHETGGQQSYNLGWVLSCEAVTTHWVLDNRTIEELGNVGNRGAEMGKFIKIDPNPNWSYDKLRPLRPSDRGKR</sequence>
<dbReference type="EMBL" id="JAGTJS010000024">
    <property type="protein sequence ID" value="KAH7235125.1"/>
    <property type="molecule type" value="Genomic_DNA"/>
</dbReference>
<evidence type="ECO:0000313" key="3">
    <source>
        <dbReference type="Proteomes" id="UP000736672"/>
    </source>
</evidence>
<accession>A0A9P9JWG9</accession>
<gene>
    <name evidence="2" type="ORF">B0J15DRAFT_431480</name>
</gene>
<dbReference type="OrthoDB" id="5064484at2759"/>